<protein>
    <recommendedName>
        <fullName evidence="3">Peptidase M10 serralysin C-terminal domain-containing protein</fullName>
    </recommendedName>
</protein>
<name>A0A2P7B170_9HYPH</name>
<proteinExistence type="predicted"/>
<sequence length="128" mass="13806">MIGSIYGDNLYGNNQANTLIGGRGNDDFWAGDGRDTMDGGAGDDQFHYASLAALDGDRINGFTYGYEQDRVVLTGLGVKFVNIIVDEVIGGVLYYKITGVGPDYTAEYTIAIDGKGSLFPREEDVFTL</sequence>
<dbReference type="Gene3D" id="2.150.10.10">
    <property type="entry name" value="Serralysin-like metalloprotease, C-terminal"/>
    <property type="match status" value="1"/>
</dbReference>
<accession>A0A2P7B170</accession>
<keyword evidence="2" id="KW-1185">Reference proteome</keyword>
<dbReference type="EMBL" id="PGGN01000001">
    <property type="protein sequence ID" value="PSH60164.1"/>
    <property type="molecule type" value="Genomic_DNA"/>
</dbReference>
<dbReference type="AlphaFoldDB" id="A0A2P7B170"/>
<dbReference type="Pfam" id="PF00353">
    <property type="entry name" value="HemolysinCabind"/>
    <property type="match status" value="1"/>
</dbReference>
<organism evidence="1 2">
    <name type="scientific">Phyllobacterium endophyticum</name>
    <dbReference type="NCBI Taxonomy" id="1149773"/>
    <lineage>
        <taxon>Bacteria</taxon>
        <taxon>Pseudomonadati</taxon>
        <taxon>Pseudomonadota</taxon>
        <taxon>Alphaproteobacteria</taxon>
        <taxon>Hyphomicrobiales</taxon>
        <taxon>Phyllobacteriaceae</taxon>
        <taxon>Phyllobacterium</taxon>
    </lineage>
</organism>
<dbReference type="Proteomes" id="UP000241158">
    <property type="component" value="Unassembled WGS sequence"/>
</dbReference>
<dbReference type="InterPro" id="IPR011049">
    <property type="entry name" value="Serralysin-like_metalloprot_C"/>
</dbReference>
<evidence type="ECO:0000313" key="2">
    <source>
        <dbReference type="Proteomes" id="UP000241158"/>
    </source>
</evidence>
<reference evidence="2" key="1">
    <citation type="submission" date="2017-11" db="EMBL/GenBank/DDBJ databases">
        <authorList>
            <person name="Kuznetsova I."/>
            <person name="Sazanova A."/>
            <person name="Chirak E."/>
            <person name="Safronova V."/>
            <person name="Willems A."/>
        </authorList>
    </citation>
    <scope>NUCLEOTIDE SEQUENCE [LARGE SCALE GENOMIC DNA]</scope>
    <source>
        <strain evidence="2">PEPV15</strain>
    </source>
</reference>
<dbReference type="PRINTS" id="PR00313">
    <property type="entry name" value="CABNDNGRPT"/>
</dbReference>
<dbReference type="GO" id="GO:0005509">
    <property type="term" value="F:calcium ion binding"/>
    <property type="evidence" value="ECO:0007669"/>
    <property type="project" value="InterPro"/>
</dbReference>
<evidence type="ECO:0000313" key="1">
    <source>
        <dbReference type="EMBL" id="PSH60164.1"/>
    </source>
</evidence>
<dbReference type="SUPFAM" id="SSF51120">
    <property type="entry name" value="beta-Roll"/>
    <property type="match status" value="1"/>
</dbReference>
<gene>
    <name evidence="1" type="ORF">CU100_05530</name>
</gene>
<dbReference type="InterPro" id="IPR001343">
    <property type="entry name" value="Hemolysn_Ca-bd"/>
</dbReference>
<evidence type="ECO:0008006" key="3">
    <source>
        <dbReference type="Google" id="ProtNLM"/>
    </source>
</evidence>
<comment type="caution">
    <text evidence="1">The sequence shown here is derived from an EMBL/GenBank/DDBJ whole genome shotgun (WGS) entry which is preliminary data.</text>
</comment>